<evidence type="ECO:0000313" key="3">
    <source>
        <dbReference type="Proteomes" id="UP000009192"/>
    </source>
</evidence>
<keyword evidence="3" id="KW-1185">Reference proteome</keyword>
<evidence type="ECO:0000256" key="1">
    <source>
        <dbReference type="SAM" id="MobiDB-lite"/>
    </source>
</evidence>
<reference evidence="2 3" key="1">
    <citation type="journal article" date="2007" name="Nature">
        <title>Evolution of genes and genomes on the Drosophila phylogeny.</title>
        <authorList>
            <consortium name="Drosophila 12 Genomes Consortium"/>
            <person name="Clark A.G."/>
            <person name="Eisen M.B."/>
            <person name="Smith D.R."/>
            <person name="Bergman C.M."/>
            <person name="Oliver B."/>
            <person name="Markow T.A."/>
            <person name="Kaufman T.C."/>
            <person name="Kellis M."/>
            <person name="Gelbart W."/>
            <person name="Iyer V.N."/>
            <person name="Pollard D.A."/>
            <person name="Sackton T.B."/>
            <person name="Larracuente A.M."/>
            <person name="Singh N.D."/>
            <person name="Abad J.P."/>
            <person name="Abt D.N."/>
            <person name="Adryan B."/>
            <person name="Aguade M."/>
            <person name="Akashi H."/>
            <person name="Anderson W.W."/>
            <person name="Aquadro C.F."/>
            <person name="Ardell D.H."/>
            <person name="Arguello R."/>
            <person name="Artieri C.G."/>
            <person name="Barbash D.A."/>
            <person name="Barker D."/>
            <person name="Barsanti P."/>
            <person name="Batterham P."/>
            <person name="Batzoglou S."/>
            <person name="Begun D."/>
            <person name="Bhutkar A."/>
            <person name="Blanco E."/>
            <person name="Bosak S.A."/>
            <person name="Bradley R.K."/>
            <person name="Brand A.D."/>
            <person name="Brent M.R."/>
            <person name="Brooks A.N."/>
            <person name="Brown R.H."/>
            <person name="Butlin R.K."/>
            <person name="Caggese C."/>
            <person name="Calvi B.R."/>
            <person name="Bernardo de Carvalho A."/>
            <person name="Caspi A."/>
            <person name="Castrezana S."/>
            <person name="Celniker S.E."/>
            <person name="Chang J.L."/>
            <person name="Chapple C."/>
            <person name="Chatterji S."/>
            <person name="Chinwalla A."/>
            <person name="Civetta A."/>
            <person name="Clifton S.W."/>
            <person name="Comeron J.M."/>
            <person name="Costello J.C."/>
            <person name="Coyne J.A."/>
            <person name="Daub J."/>
            <person name="David R.G."/>
            <person name="Delcher A.L."/>
            <person name="Delehaunty K."/>
            <person name="Do C.B."/>
            <person name="Ebling H."/>
            <person name="Edwards K."/>
            <person name="Eickbush T."/>
            <person name="Evans J.D."/>
            <person name="Filipski A."/>
            <person name="Findeiss S."/>
            <person name="Freyhult E."/>
            <person name="Fulton L."/>
            <person name="Fulton R."/>
            <person name="Garcia A.C."/>
            <person name="Gardiner A."/>
            <person name="Garfield D.A."/>
            <person name="Garvin B.E."/>
            <person name="Gibson G."/>
            <person name="Gilbert D."/>
            <person name="Gnerre S."/>
            <person name="Godfrey J."/>
            <person name="Good R."/>
            <person name="Gotea V."/>
            <person name="Gravely B."/>
            <person name="Greenberg A.J."/>
            <person name="Griffiths-Jones S."/>
            <person name="Gross S."/>
            <person name="Guigo R."/>
            <person name="Gustafson E.A."/>
            <person name="Haerty W."/>
            <person name="Hahn M.W."/>
            <person name="Halligan D.L."/>
            <person name="Halpern A.L."/>
            <person name="Halter G.M."/>
            <person name="Han M.V."/>
            <person name="Heger A."/>
            <person name="Hillier L."/>
            <person name="Hinrichs A.S."/>
            <person name="Holmes I."/>
            <person name="Hoskins R.A."/>
            <person name="Hubisz M.J."/>
            <person name="Hultmark D."/>
            <person name="Huntley M.A."/>
            <person name="Jaffe D.B."/>
            <person name="Jagadeeshan S."/>
            <person name="Jeck W.R."/>
            <person name="Johnson J."/>
            <person name="Jones C.D."/>
            <person name="Jordan W.C."/>
            <person name="Karpen G.H."/>
            <person name="Kataoka E."/>
            <person name="Keightley P.D."/>
            <person name="Kheradpour P."/>
            <person name="Kirkness E.F."/>
            <person name="Koerich L.B."/>
            <person name="Kristiansen K."/>
            <person name="Kudrna D."/>
            <person name="Kulathinal R.J."/>
            <person name="Kumar S."/>
            <person name="Kwok R."/>
            <person name="Lander E."/>
            <person name="Langley C.H."/>
            <person name="Lapoint R."/>
            <person name="Lazzaro B.P."/>
            <person name="Lee S.J."/>
            <person name="Levesque L."/>
            <person name="Li R."/>
            <person name="Lin C.F."/>
            <person name="Lin M.F."/>
            <person name="Lindblad-Toh K."/>
            <person name="Llopart A."/>
            <person name="Long M."/>
            <person name="Low L."/>
            <person name="Lozovsky E."/>
            <person name="Lu J."/>
            <person name="Luo M."/>
            <person name="Machado C.A."/>
            <person name="Makalowski W."/>
            <person name="Marzo M."/>
            <person name="Matsuda M."/>
            <person name="Matzkin L."/>
            <person name="McAllister B."/>
            <person name="McBride C.S."/>
            <person name="McKernan B."/>
            <person name="McKernan K."/>
            <person name="Mendez-Lago M."/>
            <person name="Minx P."/>
            <person name="Mollenhauer M.U."/>
            <person name="Montooth K."/>
            <person name="Mount S.M."/>
            <person name="Mu X."/>
            <person name="Myers E."/>
            <person name="Negre B."/>
            <person name="Newfeld S."/>
            <person name="Nielsen R."/>
            <person name="Noor M.A."/>
            <person name="O'Grady P."/>
            <person name="Pachter L."/>
            <person name="Papaceit M."/>
            <person name="Parisi M.J."/>
            <person name="Parisi M."/>
            <person name="Parts L."/>
            <person name="Pedersen J.S."/>
            <person name="Pesole G."/>
            <person name="Phillippy A.M."/>
            <person name="Ponting C.P."/>
            <person name="Pop M."/>
            <person name="Porcelli D."/>
            <person name="Powell J.R."/>
            <person name="Prohaska S."/>
            <person name="Pruitt K."/>
            <person name="Puig M."/>
            <person name="Quesneville H."/>
            <person name="Ram K.R."/>
            <person name="Rand D."/>
            <person name="Rasmussen M.D."/>
            <person name="Reed L.K."/>
            <person name="Reenan R."/>
            <person name="Reily A."/>
            <person name="Remington K.A."/>
            <person name="Rieger T.T."/>
            <person name="Ritchie M.G."/>
            <person name="Robin C."/>
            <person name="Rogers Y.H."/>
            <person name="Rohde C."/>
            <person name="Rozas J."/>
            <person name="Rubenfield M.J."/>
            <person name="Ruiz A."/>
            <person name="Russo S."/>
            <person name="Salzberg S.L."/>
            <person name="Sanchez-Gracia A."/>
            <person name="Saranga D.J."/>
            <person name="Sato H."/>
            <person name="Schaeffer S.W."/>
            <person name="Schatz M.C."/>
            <person name="Schlenke T."/>
            <person name="Schwartz R."/>
            <person name="Segarra C."/>
            <person name="Singh R.S."/>
            <person name="Sirot L."/>
            <person name="Sirota M."/>
            <person name="Sisneros N.B."/>
            <person name="Smith C.D."/>
            <person name="Smith T.F."/>
            <person name="Spieth J."/>
            <person name="Stage D.E."/>
            <person name="Stark A."/>
            <person name="Stephan W."/>
            <person name="Strausberg R.L."/>
            <person name="Strempel S."/>
            <person name="Sturgill D."/>
            <person name="Sutton G."/>
            <person name="Sutton G.G."/>
            <person name="Tao W."/>
            <person name="Teichmann S."/>
            <person name="Tobari Y.N."/>
            <person name="Tomimura Y."/>
            <person name="Tsolas J.M."/>
            <person name="Valente V.L."/>
            <person name="Venter E."/>
            <person name="Venter J.C."/>
            <person name="Vicario S."/>
            <person name="Vieira F.G."/>
            <person name="Vilella A.J."/>
            <person name="Villasante A."/>
            <person name="Walenz B."/>
            <person name="Wang J."/>
            <person name="Wasserman M."/>
            <person name="Watts T."/>
            <person name="Wilson D."/>
            <person name="Wilson R.K."/>
            <person name="Wing R.A."/>
            <person name="Wolfner M.F."/>
            <person name="Wong A."/>
            <person name="Wong G.K."/>
            <person name="Wu C.I."/>
            <person name="Wu G."/>
            <person name="Yamamoto D."/>
            <person name="Yang H.P."/>
            <person name="Yang S.P."/>
            <person name="Yorke J.A."/>
            <person name="Yoshida K."/>
            <person name="Zdobnov E."/>
            <person name="Zhang P."/>
            <person name="Zhang Y."/>
            <person name="Zimin A.V."/>
            <person name="Baldwin J."/>
            <person name="Abdouelleil A."/>
            <person name="Abdulkadir J."/>
            <person name="Abebe A."/>
            <person name="Abera B."/>
            <person name="Abreu J."/>
            <person name="Acer S.C."/>
            <person name="Aftuck L."/>
            <person name="Alexander A."/>
            <person name="An P."/>
            <person name="Anderson E."/>
            <person name="Anderson S."/>
            <person name="Arachi H."/>
            <person name="Azer M."/>
            <person name="Bachantsang P."/>
            <person name="Barry A."/>
            <person name="Bayul T."/>
            <person name="Berlin A."/>
            <person name="Bessette D."/>
            <person name="Bloom T."/>
            <person name="Blye J."/>
            <person name="Boguslavskiy L."/>
            <person name="Bonnet C."/>
            <person name="Boukhgalter B."/>
            <person name="Bourzgui I."/>
            <person name="Brown A."/>
            <person name="Cahill P."/>
            <person name="Channer S."/>
            <person name="Cheshatsang Y."/>
            <person name="Chuda L."/>
            <person name="Citroen M."/>
            <person name="Collymore A."/>
            <person name="Cooke P."/>
            <person name="Costello M."/>
            <person name="D'Aco K."/>
            <person name="Daza R."/>
            <person name="De Haan G."/>
            <person name="DeGray S."/>
            <person name="DeMaso C."/>
            <person name="Dhargay N."/>
            <person name="Dooley K."/>
            <person name="Dooley E."/>
            <person name="Doricent M."/>
            <person name="Dorje P."/>
            <person name="Dorjee K."/>
            <person name="Dupes A."/>
            <person name="Elong R."/>
            <person name="Falk J."/>
            <person name="Farina A."/>
            <person name="Faro S."/>
            <person name="Ferguson D."/>
            <person name="Fisher S."/>
            <person name="Foley C.D."/>
            <person name="Franke A."/>
            <person name="Friedrich D."/>
            <person name="Gadbois L."/>
            <person name="Gearin G."/>
            <person name="Gearin C.R."/>
            <person name="Giannoukos G."/>
            <person name="Goode T."/>
            <person name="Graham J."/>
            <person name="Grandbois E."/>
            <person name="Grewal S."/>
            <person name="Gyaltsen K."/>
            <person name="Hafez N."/>
            <person name="Hagos B."/>
            <person name="Hall J."/>
            <person name="Henson C."/>
            <person name="Hollinger A."/>
            <person name="Honan T."/>
            <person name="Huard M.D."/>
            <person name="Hughes L."/>
            <person name="Hurhula B."/>
            <person name="Husby M.E."/>
            <person name="Kamat A."/>
            <person name="Kanga B."/>
            <person name="Kashin S."/>
            <person name="Khazanovich D."/>
            <person name="Kisner P."/>
            <person name="Lance K."/>
            <person name="Lara M."/>
            <person name="Lee W."/>
            <person name="Lennon N."/>
            <person name="Letendre F."/>
            <person name="LeVine R."/>
            <person name="Lipovsky A."/>
            <person name="Liu X."/>
            <person name="Liu J."/>
            <person name="Liu S."/>
            <person name="Lokyitsang T."/>
            <person name="Lokyitsang Y."/>
            <person name="Lubonja R."/>
            <person name="Lui A."/>
            <person name="MacDonald P."/>
            <person name="Magnisalis V."/>
            <person name="Maru K."/>
            <person name="Matthews C."/>
            <person name="McCusker W."/>
            <person name="McDonough S."/>
            <person name="Mehta T."/>
            <person name="Meldrim J."/>
            <person name="Meneus L."/>
            <person name="Mihai O."/>
            <person name="Mihalev A."/>
            <person name="Mihova T."/>
            <person name="Mittelman R."/>
            <person name="Mlenga V."/>
            <person name="Montmayeur A."/>
            <person name="Mulrain L."/>
            <person name="Navidi A."/>
            <person name="Naylor J."/>
            <person name="Negash T."/>
            <person name="Nguyen T."/>
            <person name="Nguyen N."/>
            <person name="Nicol R."/>
            <person name="Norbu C."/>
            <person name="Norbu N."/>
            <person name="Novod N."/>
            <person name="O'Neill B."/>
            <person name="Osman S."/>
            <person name="Markiewicz E."/>
            <person name="Oyono O.L."/>
            <person name="Patti C."/>
            <person name="Phunkhang P."/>
            <person name="Pierre F."/>
            <person name="Priest M."/>
            <person name="Raghuraman S."/>
            <person name="Rege F."/>
            <person name="Reyes R."/>
            <person name="Rise C."/>
            <person name="Rogov P."/>
            <person name="Ross K."/>
            <person name="Ryan E."/>
            <person name="Settipalli S."/>
            <person name="Shea T."/>
            <person name="Sherpa N."/>
            <person name="Shi L."/>
            <person name="Shih D."/>
            <person name="Sparrow T."/>
            <person name="Spaulding J."/>
            <person name="Stalker J."/>
            <person name="Stange-Thomann N."/>
            <person name="Stavropoulos S."/>
            <person name="Stone C."/>
            <person name="Strader C."/>
            <person name="Tesfaye S."/>
            <person name="Thomson T."/>
            <person name="Thoulutsang Y."/>
            <person name="Thoulutsang D."/>
            <person name="Topham K."/>
            <person name="Topping I."/>
            <person name="Tsamla T."/>
            <person name="Vassiliev H."/>
            <person name="Vo A."/>
            <person name="Wangchuk T."/>
            <person name="Wangdi T."/>
            <person name="Weiand M."/>
            <person name="Wilkinson J."/>
            <person name="Wilson A."/>
            <person name="Yadav S."/>
            <person name="Young G."/>
            <person name="Yu Q."/>
            <person name="Zembek L."/>
            <person name="Zhong D."/>
            <person name="Zimmer A."/>
            <person name="Zwirko Z."/>
            <person name="Jaffe D.B."/>
            <person name="Alvarez P."/>
            <person name="Brockman W."/>
            <person name="Butler J."/>
            <person name="Chin C."/>
            <person name="Gnerre S."/>
            <person name="Grabherr M."/>
            <person name="Kleber M."/>
            <person name="Mauceli E."/>
            <person name="MacCallum I."/>
        </authorList>
    </citation>
    <scope>NUCLEOTIDE SEQUENCE [LARGE SCALE GENOMIC DNA]</scope>
    <source>
        <strain evidence="3">Tucson 15081-1352.22</strain>
    </source>
</reference>
<sequence length="179" mass="20794">MERPKRKAHKNATITNLLRSISTSKPVAPKTKTVSTQTEPMQEENFDGKRSIKPKPKGLQEKKPDLPEDVPVAEMGKPGTKNKASQTQRIVQKRVKCESVLETLEATMRKRRKMSNEEDRMRLKRLMAEINNDPPPSWNIASLMWLDVDVLERRIEEYEKEEEEKKNKSKRNKKEGDVN</sequence>
<name>B4KK81_DROMO</name>
<dbReference type="HOGENOM" id="CLU_1564534_0_0_1"/>
<dbReference type="EMBL" id="CH933807">
    <property type="protein sequence ID" value="EDW12612.2"/>
    <property type="molecule type" value="Genomic_DNA"/>
</dbReference>
<feature type="region of interest" description="Disordered" evidence="1">
    <location>
        <begin position="158"/>
        <end position="179"/>
    </location>
</feature>
<dbReference type="AlphaFoldDB" id="B4KK81"/>
<dbReference type="InParanoid" id="B4KK81"/>
<organism evidence="2 3">
    <name type="scientific">Drosophila mojavensis</name>
    <name type="common">Fruit fly</name>
    <dbReference type="NCBI Taxonomy" id="7230"/>
    <lineage>
        <taxon>Eukaryota</taxon>
        <taxon>Metazoa</taxon>
        <taxon>Ecdysozoa</taxon>
        <taxon>Arthropoda</taxon>
        <taxon>Hexapoda</taxon>
        <taxon>Insecta</taxon>
        <taxon>Pterygota</taxon>
        <taxon>Neoptera</taxon>
        <taxon>Endopterygota</taxon>
        <taxon>Diptera</taxon>
        <taxon>Brachycera</taxon>
        <taxon>Muscomorpha</taxon>
        <taxon>Ephydroidea</taxon>
        <taxon>Drosophilidae</taxon>
        <taxon>Drosophila</taxon>
    </lineage>
</organism>
<gene>
    <name evidence="2" type="primary">Dmoj\GI23844</name>
    <name evidence="2" type="ORF">Dmoj_GI23844</name>
</gene>
<dbReference type="eggNOG" id="ENOG502T83K">
    <property type="taxonomic scope" value="Eukaryota"/>
</dbReference>
<feature type="compositionally biased region" description="Polar residues" evidence="1">
    <location>
        <begin position="12"/>
        <end position="25"/>
    </location>
</feature>
<feature type="region of interest" description="Disordered" evidence="1">
    <location>
        <begin position="1"/>
        <end position="90"/>
    </location>
</feature>
<dbReference type="OrthoDB" id="8057317at2759"/>
<dbReference type="Proteomes" id="UP000009192">
    <property type="component" value="Unassembled WGS sequence"/>
</dbReference>
<accession>B4KK81</accession>
<proteinExistence type="predicted"/>
<feature type="compositionally biased region" description="Basic residues" evidence="1">
    <location>
        <begin position="1"/>
        <end position="10"/>
    </location>
</feature>
<evidence type="ECO:0000313" key="2">
    <source>
        <dbReference type="EMBL" id="EDW12612.2"/>
    </source>
</evidence>
<dbReference type="KEGG" id="dmo:Dmoj_GI23844"/>
<protein>
    <submittedName>
        <fullName evidence="2">Uncharacterized protein</fullName>
    </submittedName>
</protein>